<gene>
    <name evidence="2" type="ORF">GCM10007932_30040</name>
</gene>
<evidence type="ECO:0000313" key="3">
    <source>
        <dbReference type="Proteomes" id="UP001156690"/>
    </source>
</evidence>
<accession>A0AAV5NSW8</accession>
<keyword evidence="1" id="KW-1133">Transmembrane helix</keyword>
<dbReference type="AlphaFoldDB" id="A0AAV5NSW8"/>
<dbReference type="EMBL" id="BSNX01000037">
    <property type="protein sequence ID" value="GLQ73644.1"/>
    <property type="molecule type" value="Genomic_DNA"/>
</dbReference>
<keyword evidence="1" id="KW-0812">Transmembrane</keyword>
<keyword evidence="3" id="KW-1185">Reference proteome</keyword>
<proteinExistence type="predicted"/>
<evidence type="ECO:0000256" key="1">
    <source>
        <dbReference type="SAM" id="Phobius"/>
    </source>
</evidence>
<sequence length="53" mass="5820">MLQEFNSQHNDKVTADNVVASLVAVANIVAVANVAVASWWRVWLKPTWAIALT</sequence>
<reference evidence="3" key="1">
    <citation type="journal article" date="2019" name="Int. J. Syst. Evol. Microbiol.">
        <title>The Global Catalogue of Microorganisms (GCM) 10K type strain sequencing project: providing services to taxonomists for standard genome sequencing and annotation.</title>
        <authorList>
            <consortium name="The Broad Institute Genomics Platform"/>
            <consortium name="The Broad Institute Genome Sequencing Center for Infectious Disease"/>
            <person name="Wu L."/>
            <person name="Ma J."/>
        </authorList>
    </citation>
    <scope>NUCLEOTIDE SEQUENCE [LARGE SCALE GENOMIC DNA]</scope>
    <source>
        <strain evidence="3">NBRC 15640</strain>
    </source>
</reference>
<comment type="caution">
    <text evidence="2">The sequence shown here is derived from an EMBL/GenBank/DDBJ whole genome shotgun (WGS) entry which is preliminary data.</text>
</comment>
<evidence type="ECO:0000313" key="2">
    <source>
        <dbReference type="EMBL" id="GLQ73644.1"/>
    </source>
</evidence>
<feature type="transmembrane region" description="Helical" evidence="1">
    <location>
        <begin position="20"/>
        <end position="40"/>
    </location>
</feature>
<dbReference type="RefSeq" id="WP_185829845.1">
    <property type="nucleotide sequence ID" value="NZ_AP025144.1"/>
</dbReference>
<keyword evidence="1" id="KW-0472">Membrane</keyword>
<organism evidence="2 3">
    <name type="scientific">Vibrio penaeicida</name>
    <dbReference type="NCBI Taxonomy" id="104609"/>
    <lineage>
        <taxon>Bacteria</taxon>
        <taxon>Pseudomonadati</taxon>
        <taxon>Pseudomonadota</taxon>
        <taxon>Gammaproteobacteria</taxon>
        <taxon>Vibrionales</taxon>
        <taxon>Vibrionaceae</taxon>
        <taxon>Vibrio</taxon>
    </lineage>
</organism>
<dbReference type="Proteomes" id="UP001156690">
    <property type="component" value="Unassembled WGS sequence"/>
</dbReference>
<protein>
    <submittedName>
        <fullName evidence="2">Uncharacterized protein</fullName>
    </submittedName>
</protein>
<name>A0AAV5NSW8_9VIBR</name>